<evidence type="ECO:0000256" key="1">
    <source>
        <dbReference type="SAM" id="MobiDB-lite"/>
    </source>
</evidence>
<evidence type="ECO:0000313" key="3">
    <source>
        <dbReference type="EMBL" id="KAK7754423.1"/>
    </source>
</evidence>
<evidence type="ECO:0000313" key="4">
    <source>
        <dbReference type="Proteomes" id="UP001320420"/>
    </source>
</evidence>
<dbReference type="Proteomes" id="UP001320420">
    <property type="component" value="Unassembled WGS sequence"/>
</dbReference>
<dbReference type="AlphaFoldDB" id="A0AAN9UUN8"/>
<organism evidence="3 4">
    <name type="scientific">Diatrype stigma</name>
    <dbReference type="NCBI Taxonomy" id="117547"/>
    <lineage>
        <taxon>Eukaryota</taxon>
        <taxon>Fungi</taxon>
        <taxon>Dikarya</taxon>
        <taxon>Ascomycota</taxon>
        <taxon>Pezizomycotina</taxon>
        <taxon>Sordariomycetes</taxon>
        <taxon>Xylariomycetidae</taxon>
        <taxon>Xylariales</taxon>
        <taxon>Diatrypaceae</taxon>
        <taxon>Diatrype</taxon>
    </lineage>
</organism>
<dbReference type="EMBL" id="JAKJXP020000021">
    <property type="protein sequence ID" value="KAK7754423.1"/>
    <property type="molecule type" value="Genomic_DNA"/>
</dbReference>
<feature type="region of interest" description="Disordered" evidence="1">
    <location>
        <begin position="79"/>
        <end position="109"/>
    </location>
</feature>
<comment type="caution">
    <text evidence="3">The sequence shown here is derived from an EMBL/GenBank/DDBJ whole genome shotgun (WGS) entry which is preliminary data.</text>
</comment>
<name>A0AAN9UUN8_9PEZI</name>
<keyword evidence="4" id="KW-1185">Reference proteome</keyword>
<keyword evidence="2" id="KW-0812">Transmembrane</keyword>
<proteinExistence type="predicted"/>
<reference evidence="3 4" key="1">
    <citation type="submission" date="2024-02" db="EMBL/GenBank/DDBJ databases">
        <title>De novo assembly and annotation of 12 fungi associated with fruit tree decline syndrome in Ontario, Canada.</title>
        <authorList>
            <person name="Sulman M."/>
            <person name="Ellouze W."/>
            <person name="Ilyukhin E."/>
        </authorList>
    </citation>
    <scope>NUCLEOTIDE SEQUENCE [LARGE SCALE GENOMIC DNA]</scope>
    <source>
        <strain evidence="3 4">M11/M66-122</strain>
    </source>
</reference>
<keyword evidence="2" id="KW-1133">Transmembrane helix</keyword>
<accession>A0AAN9UUN8</accession>
<protein>
    <submittedName>
        <fullName evidence="3">Uncharacterized protein</fullName>
    </submittedName>
</protein>
<keyword evidence="2" id="KW-0472">Membrane</keyword>
<feature type="transmembrane region" description="Helical" evidence="2">
    <location>
        <begin position="52"/>
        <end position="76"/>
    </location>
</feature>
<sequence length="147" mass="15591">MRLYTITSAALHDVLPLPLLERVLGGSWQLGDMDAAAFEPATLAARLSGFRAVFVMSVPLMGVCLFASFFVTDVVLQRDSEKKRGGGSGGGDEEVDDAPQPQPEQLLLPGSAGGVDIRSNSSFQVPCVCPGYTRLLPLLLSLEEGIV</sequence>
<evidence type="ECO:0000256" key="2">
    <source>
        <dbReference type="SAM" id="Phobius"/>
    </source>
</evidence>
<gene>
    <name evidence="3" type="ORF">SLS62_003718</name>
</gene>